<dbReference type="NCBIfam" id="TIGR03511">
    <property type="entry name" value="GldH_lipo"/>
    <property type="match status" value="1"/>
</dbReference>
<sequence>MPVNLGDLRTIAETKETRIPTQIEKEDQVVKDVAIQISRYLALFVVAVSMVACGEKVMYSDVTSIPENGWPFIDTAKFSVEVEDTTTRFNFFLAVKNSKDYEYSNLILYLKGDGPNGIKSMDTLECFVAYPDGRWTGKSFGSEVSHKFLFKQQAAFPEPGVYTFNFSHAMRDTLLQNITNLGLIIEESQIQ</sequence>
<organism evidence="1 2">
    <name type="scientific">Luteibaculum oceani</name>
    <dbReference type="NCBI Taxonomy" id="1294296"/>
    <lineage>
        <taxon>Bacteria</taxon>
        <taxon>Pseudomonadati</taxon>
        <taxon>Bacteroidota</taxon>
        <taxon>Flavobacteriia</taxon>
        <taxon>Flavobacteriales</taxon>
        <taxon>Luteibaculaceae</taxon>
        <taxon>Luteibaculum</taxon>
    </lineage>
</organism>
<dbReference type="EMBL" id="VORB01000001">
    <property type="protein sequence ID" value="TXC85420.1"/>
    <property type="molecule type" value="Genomic_DNA"/>
</dbReference>
<dbReference type="InterPro" id="IPR020018">
    <property type="entry name" value="Motility-assoc_lipoprot_GldH"/>
</dbReference>
<dbReference type="Pfam" id="PF14109">
    <property type="entry name" value="GldH_lipo"/>
    <property type="match status" value="1"/>
</dbReference>
<accession>A0A5C6VK25</accession>
<comment type="caution">
    <text evidence="1">The sequence shown here is derived from an EMBL/GenBank/DDBJ whole genome shotgun (WGS) entry which is preliminary data.</text>
</comment>
<proteinExistence type="predicted"/>
<evidence type="ECO:0000313" key="2">
    <source>
        <dbReference type="Proteomes" id="UP000321168"/>
    </source>
</evidence>
<dbReference type="AlphaFoldDB" id="A0A5C6VK25"/>
<protein>
    <submittedName>
        <fullName evidence="1">Gliding motility lipoprotein GldH</fullName>
    </submittedName>
</protein>
<evidence type="ECO:0000313" key="1">
    <source>
        <dbReference type="EMBL" id="TXC85420.1"/>
    </source>
</evidence>
<dbReference type="Proteomes" id="UP000321168">
    <property type="component" value="Unassembled WGS sequence"/>
</dbReference>
<reference evidence="1 2" key="1">
    <citation type="submission" date="2019-08" db="EMBL/GenBank/DDBJ databases">
        <title>Genome of Luteibaculum oceani JCM 18817.</title>
        <authorList>
            <person name="Bowman J.P."/>
        </authorList>
    </citation>
    <scope>NUCLEOTIDE SEQUENCE [LARGE SCALE GENOMIC DNA]</scope>
    <source>
        <strain evidence="1 2">JCM 18817</strain>
    </source>
</reference>
<keyword evidence="2" id="KW-1185">Reference proteome</keyword>
<name>A0A5C6VK25_9FLAO</name>
<gene>
    <name evidence="1" type="primary">gldH</name>
    <name evidence="1" type="ORF">FRX97_01985</name>
</gene>
<keyword evidence="1" id="KW-0449">Lipoprotein</keyword>
<dbReference type="OrthoDB" id="982482at2"/>